<name>A0ABW6A020_9BACT</name>
<reference evidence="3" key="1">
    <citation type="journal article" date="2019" name="Int. J. Syst. Evol. Microbiol.">
        <title>The Global Catalogue of Microorganisms (GCM) 10K type strain sequencing project: providing services to taxonomists for standard genome sequencing and annotation.</title>
        <authorList>
            <consortium name="The Broad Institute Genomics Platform"/>
            <consortium name="The Broad Institute Genome Sequencing Center for Infectious Disease"/>
            <person name="Wu L."/>
            <person name="Ma J."/>
        </authorList>
    </citation>
    <scope>NUCLEOTIDE SEQUENCE [LARGE SCALE GENOMIC DNA]</scope>
    <source>
        <strain evidence="3">KCTC 23299</strain>
    </source>
</reference>
<dbReference type="Proteomes" id="UP001597511">
    <property type="component" value="Unassembled WGS sequence"/>
</dbReference>
<organism evidence="2 3">
    <name type="scientific">Terrimonas rubra</name>
    <dbReference type="NCBI Taxonomy" id="1035890"/>
    <lineage>
        <taxon>Bacteria</taxon>
        <taxon>Pseudomonadati</taxon>
        <taxon>Bacteroidota</taxon>
        <taxon>Chitinophagia</taxon>
        <taxon>Chitinophagales</taxon>
        <taxon>Chitinophagaceae</taxon>
        <taxon>Terrimonas</taxon>
    </lineage>
</organism>
<feature type="transmembrane region" description="Helical" evidence="1">
    <location>
        <begin position="75"/>
        <end position="95"/>
    </location>
</feature>
<gene>
    <name evidence="2" type="ORF">ACFS6H_00270</name>
</gene>
<accession>A0ABW6A020</accession>
<dbReference type="EMBL" id="JBHUOZ010000001">
    <property type="protein sequence ID" value="MFD2918117.1"/>
    <property type="molecule type" value="Genomic_DNA"/>
</dbReference>
<keyword evidence="1" id="KW-0472">Membrane</keyword>
<protein>
    <recommendedName>
        <fullName evidence="4">VanZ like family protein</fullName>
    </recommendedName>
</protein>
<evidence type="ECO:0000313" key="3">
    <source>
        <dbReference type="Proteomes" id="UP001597511"/>
    </source>
</evidence>
<evidence type="ECO:0008006" key="4">
    <source>
        <dbReference type="Google" id="ProtNLM"/>
    </source>
</evidence>
<comment type="caution">
    <text evidence="2">The sequence shown here is derived from an EMBL/GenBank/DDBJ whole genome shotgun (WGS) entry which is preliminary data.</text>
</comment>
<feature type="transmembrane region" description="Helical" evidence="1">
    <location>
        <begin position="32"/>
        <end position="63"/>
    </location>
</feature>
<keyword evidence="3" id="KW-1185">Reference proteome</keyword>
<evidence type="ECO:0000256" key="1">
    <source>
        <dbReference type="SAM" id="Phobius"/>
    </source>
</evidence>
<dbReference type="RefSeq" id="WP_386093661.1">
    <property type="nucleotide sequence ID" value="NZ_JBHUOZ010000001.1"/>
</dbReference>
<proteinExistence type="predicted"/>
<keyword evidence="1" id="KW-0812">Transmembrane</keyword>
<evidence type="ECO:0000313" key="2">
    <source>
        <dbReference type="EMBL" id="MFD2918117.1"/>
    </source>
</evidence>
<sequence length="119" mass="13915">MFHILNITIPIIAGSLLYSFEGPLRNYGPDALWAYAFTFSLLTIWGGIHKTWLCVLAMVFILFEVLQQVHIVPGTFDLLDILCYFLSSIISIFIYEKNKPFSFHPRRDRIFYSGHRQLR</sequence>
<keyword evidence="1" id="KW-1133">Transmembrane helix</keyword>